<keyword evidence="4" id="KW-0949">S-adenosyl-L-methionine</keyword>
<dbReference type="InterPro" id="IPR029063">
    <property type="entry name" value="SAM-dependent_MTases_sf"/>
</dbReference>
<proteinExistence type="inferred from homology"/>
<keyword evidence="2 6" id="KW-0489">Methyltransferase</keyword>
<evidence type="ECO:0000259" key="5">
    <source>
        <dbReference type="Pfam" id="PF13649"/>
    </source>
</evidence>
<dbReference type="EMBL" id="JAACNO010000693">
    <property type="protein sequence ID" value="KAF4145729.1"/>
    <property type="molecule type" value="Genomic_DNA"/>
</dbReference>
<dbReference type="GO" id="GO:1905706">
    <property type="term" value="P:regulation of mitochondrial ATP synthesis coupled proton transport"/>
    <property type="evidence" value="ECO:0007669"/>
    <property type="project" value="TreeGrafter"/>
</dbReference>
<protein>
    <submittedName>
        <fullName evidence="6">Methyltransferase domain</fullName>
    </submittedName>
</protein>
<evidence type="ECO:0000313" key="6">
    <source>
        <dbReference type="EMBL" id="KAF4033241.1"/>
    </source>
</evidence>
<evidence type="ECO:0000313" key="7">
    <source>
        <dbReference type="EMBL" id="KAF4145729.1"/>
    </source>
</evidence>
<reference evidence="6" key="1">
    <citation type="submission" date="2020-04" db="EMBL/GenBank/DDBJ databases">
        <title>Hybrid Assembly of Korean Phytophthora infestans isolates.</title>
        <authorList>
            <person name="Prokchorchik M."/>
            <person name="Lee Y."/>
            <person name="Seo J."/>
            <person name="Cho J.-H."/>
            <person name="Park Y.-E."/>
            <person name="Jang D.-C."/>
            <person name="Im J.-S."/>
            <person name="Choi J.-G."/>
            <person name="Park H.-J."/>
            <person name="Lee G.-B."/>
            <person name="Lee Y.-G."/>
            <person name="Hong S.-Y."/>
            <person name="Cho K."/>
            <person name="Sohn K.H."/>
        </authorList>
    </citation>
    <scope>NUCLEOTIDE SEQUENCE</scope>
    <source>
        <strain evidence="6">KR_1_A1</strain>
        <strain evidence="7">KR_2_A2</strain>
    </source>
</reference>
<dbReference type="PANTHER" id="PTHR13610">
    <property type="entry name" value="METHYLTRANSFERASE DOMAIN-CONTAINING PROTEIN"/>
    <property type="match status" value="1"/>
</dbReference>
<dbReference type="Proteomes" id="UP000704712">
    <property type="component" value="Unassembled WGS sequence"/>
</dbReference>
<sequence length="199" mass="22495">MATSDDRRRQVRQLVLEAARARTNEALTLKSEDCNKELFAPFSPSPVAVIDAVWRKIEDAELSLTAEDLLVELGCGDGRWLISGVKRFNCNAFGVELDEALVKRASHQVQKEGLQHKIRVDVGDVMETDISGARLVIVYAFAESLPGIAERLTNQLKENANVLSIGFRVPGWKPHWSEREGGLRWYFYRMCDCTEKLQM</sequence>
<dbReference type="InterPro" id="IPR041698">
    <property type="entry name" value="Methyltransf_25"/>
</dbReference>
<dbReference type="Proteomes" id="UP000602510">
    <property type="component" value="Unassembled WGS sequence"/>
</dbReference>
<dbReference type="InterPro" id="IPR026170">
    <property type="entry name" value="FAM173A/B"/>
</dbReference>
<evidence type="ECO:0000256" key="4">
    <source>
        <dbReference type="ARBA" id="ARBA00022691"/>
    </source>
</evidence>
<evidence type="ECO:0000256" key="2">
    <source>
        <dbReference type="ARBA" id="ARBA00022603"/>
    </source>
</evidence>
<comment type="caution">
    <text evidence="6">The sequence shown here is derived from an EMBL/GenBank/DDBJ whole genome shotgun (WGS) entry which is preliminary data.</text>
</comment>
<keyword evidence="3 6" id="KW-0808">Transferase</keyword>
<dbReference type="AlphaFoldDB" id="A0A833S5B0"/>
<evidence type="ECO:0000256" key="1">
    <source>
        <dbReference type="ARBA" id="ARBA00010633"/>
    </source>
</evidence>
<gene>
    <name evidence="6" type="ORF">GN244_ATG14829</name>
    <name evidence="7" type="ORF">GN958_ATG05046</name>
</gene>
<dbReference type="Pfam" id="PF13649">
    <property type="entry name" value="Methyltransf_25"/>
    <property type="match status" value="1"/>
</dbReference>
<evidence type="ECO:0000313" key="8">
    <source>
        <dbReference type="Proteomes" id="UP000602510"/>
    </source>
</evidence>
<dbReference type="GO" id="GO:0016279">
    <property type="term" value="F:protein-lysine N-methyltransferase activity"/>
    <property type="evidence" value="ECO:0007669"/>
    <property type="project" value="InterPro"/>
</dbReference>
<dbReference type="GO" id="GO:0005739">
    <property type="term" value="C:mitochondrion"/>
    <property type="evidence" value="ECO:0007669"/>
    <property type="project" value="TreeGrafter"/>
</dbReference>
<name>A0A833S5B0_PHYIN</name>
<evidence type="ECO:0000256" key="3">
    <source>
        <dbReference type="ARBA" id="ARBA00022679"/>
    </source>
</evidence>
<dbReference type="CDD" id="cd02440">
    <property type="entry name" value="AdoMet_MTases"/>
    <property type="match status" value="1"/>
</dbReference>
<dbReference type="GO" id="GO:0032259">
    <property type="term" value="P:methylation"/>
    <property type="evidence" value="ECO:0007669"/>
    <property type="project" value="UniProtKB-KW"/>
</dbReference>
<dbReference type="Gene3D" id="3.40.50.150">
    <property type="entry name" value="Vaccinia Virus protein VP39"/>
    <property type="match status" value="1"/>
</dbReference>
<feature type="domain" description="Methyltransferase" evidence="5">
    <location>
        <begin position="71"/>
        <end position="163"/>
    </location>
</feature>
<dbReference type="SUPFAM" id="SSF53335">
    <property type="entry name" value="S-adenosyl-L-methionine-dependent methyltransferases"/>
    <property type="match status" value="1"/>
</dbReference>
<organism evidence="6 8">
    <name type="scientific">Phytophthora infestans</name>
    <name type="common">Potato late blight agent</name>
    <name type="synonym">Botrytis infestans</name>
    <dbReference type="NCBI Taxonomy" id="4787"/>
    <lineage>
        <taxon>Eukaryota</taxon>
        <taxon>Sar</taxon>
        <taxon>Stramenopiles</taxon>
        <taxon>Oomycota</taxon>
        <taxon>Peronosporomycetes</taxon>
        <taxon>Peronosporales</taxon>
        <taxon>Peronosporaceae</taxon>
        <taxon>Phytophthora</taxon>
    </lineage>
</organism>
<comment type="similarity">
    <text evidence="1">Belongs to the ANT/ATPSC lysine N-methyltransferase family.</text>
</comment>
<dbReference type="PANTHER" id="PTHR13610:SF11">
    <property type="entry name" value="METHYLTRANSFERASE DOMAIN-CONTAINING PROTEIN"/>
    <property type="match status" value="1"/>
</dbReference>
<accession>A0A833S5B0</accession>
<dbReference type="EMBL" id="WSZM01000433">
    <property type="protein sequence ID" value="KAF4033241.1"/>
    <property type="molecule type" value="Genomic_DNA"/>
</dbReference>
<keyword evidence="8" id="KW-1185">Reference proteome</keyword>